<dbReference type="CDD" id="cd06261">
    <property type="entry name" value="TM_PBP2"/>
    <property type="match status" value="1"/>
</dbReference>
<dbReference type="GO" id="GO:0055085">
    <property type="term" value="P:transmembrane transport"/>
    <property type="evidence" value="ECO:0007669"/>
    <property type="project" value="InterPro"/>
</dbReference>
<name>A0A2M6WVT9_9BACT</name>
<feature type="transmembrane region" description="Helical" evidence="8">
    <location>
        <begin position="46"/>
        <end position="66"/>
    </location>
</feature>
<reference evidence="11" key="1">
    <citation type="submission" date="2017-09" db="EMBL/GenBank/DDBJ databases">
        <title>Depth-based differentiation of microbial function through sediment-hosted aquifers and enrichment of novel symbionts in the deep terrestrial subsurface.</title>
        <authorList>
            <person name="Probst A.J."/>
            <person name="Ladd B."/>
            <person name="Jarett J.K."/>
            <person name="Geller-Mcgrath D.E."/>
            <person name="Sieber C.M.K."/>
            <person name="Emerson J.B."/>
            <person name="Anantharaman K."/>
            <person name="Thomas B.C."/>
            <person name="Malmstrom R."/>
            <person name="Stieglmeier M."/>
            <person name="Klingl A."/>
            <person name="Woyke T."/>
            <person name="Ryan C.M."/>
            <person name="Banfield J.F."/>
        </authorList>
    </citation>
    <scope>NUCLEOTIDE SEQUENCE [LARGE SCALE GENOMIC DNA]</scope>
</reference>
<dbReference type="InterPro" id="IPR000515">
    <property type="entry name" value="MetI-like"/>
</dbReference>
<dbReference type="PROSITE" id="PS50928">
    <property type="entry name" value="ABC_TM1"/>
    <property type="match status" value="1"/>
</dbReference>
<feature type="transmembrane region" description="Helical" evidence="8">
    <location>
        <begin position="133"/>
        <end position="160"/>
    </location>
</feature>
<keyword evidence="6 8" id="KW-1133">Transmembrane helix</keyword>
<comment type="caution">
    <text evidence="10">The sequence shown here is derived from an EMBL/GenBank/DDBJ whole genome shotgun (WGS) entry which is preliminary data.</text>
</comment>
<organism evidence="10 11">
    <name type="scientific">Candidatus Campbellbacteria bacterium CG10_big_fil_rev_8_21_14_0_10_35_52</name>
    <dbReference type="NCBI Taxonomy" id="1974527"/>
    <lineage>
        <taxon>Bacteria</taxon>
        <taxon>Candidatus Campbelliibacteriota</taxon>
    </lineage>
</organism>
<feature type="transmembrane region" description="Helical" evidence="8">
    <location>
        <begin position="72"/>
        <end position="97"/>
    </location>
</feature>
<feature type="domain" description="ABC transmembrane type-1" evidence="9">
    <location>
        <begin position="68"/>
        <end position="256"/>
    </location>
</feature>
<evidence type="ECO:0000313" key="10">
    <source>
        <dbReference type="EMBL" id="PIT96900.1"/>
    </source>
</evidence>
<keyword evidence="4" id="KW-1003">Cell membrane</keyword>
<evidence type="ECO:0000256" key="5">
    <source>
        <dbReference type="ARBA" id="ARBA00022692"/>
    </source>
</evidence>
<dbReference type="Proteomes" id="UP000230481">
    <property type="component" value="Unassembled WGS sequence"/>
</dbReference>
<dbReference type="PANTHER" id="PTHR42929:SF1">
    <property type="entry name" value="INNER MEMBRANE ABC TRANSPORTER PERMEASE PROTEIN YDCU-RELATED"/>
    <property type="match status" value="1"/>
</dbReference>
<keyword evidence="3" id="KW-0813">Transport</keyword>
<evidence type="ECO:0000256" key="3">
    <source>
        <dbReference type="ARBA" id="ARBA00022448"/>
    </source>
</evidence>
<dbReference type="AlphaFoldDB" id="A0A2M6WVT9"/>
<evidence type="ECO:0000256" key="6">
    <source>
        <dbReference type="ARBA" id="ARBA00022989"/>
    </source>
</evidence>
<evidence type="ECO:0000256" key="2">
    <source>
        <dbReference type="ARBA" id="ARBA00007069"/>
    </source>
</evidence>
<sequence>MTNKRIGRNPYFPYSLPFLLWQALVFVIPLFFLIVISFWEIREYRLIPVFTFQNYSELLSAWQFYLVIGRSLFFSFMVALSTIIFGAAIAYGLVFFVKSKVRSLILALIIISFLSNNILRAFGWQIIFAGSILFSPVAMIVGYISQLLPISVVIFSWRLANIDRDLIQAAANLGGSEKIRFLKIILPLSSSYFLASFAITFYLSLFDPIIATVVGGGKIYTFSLFVMDMLKIDNWPIAASASVIVMLITLIPLFVFWKYVARKETYA</sequence>
<feature type="transmembrane region" description="Helical" evidence="8">
    <location>
        <begin position="237"/>
        <end position="257"/>
    </location>
</feature>
<keyword evidence="5 8" id="KW-0812">Transmembrane</keyword>
<evidence type="ECO:0000256" key="8">
    <source>
        <dbReference type="SAM" id="Phobius"/>
    </source>
</evidence>
<evidence type="ECO:0000256" key="7">
    <source>
        <dbReference type="ARBA" id="ARBA00023136"/>
    </source>
</evidence>
<accession>A0A2M6WVT9</accession>
<comment type="similarity">
    <text evidence="2">Belongs to the binding-protein-dependent transport system permease family. CysTW subfamily.</text>
</comment>
<evidence type="ECO:0000256" key="1">
    <source>
        <dbReference type="ARBA" id="ARBA00004651"/>
    </source>
</evidence>
<dbReference type="PANTHER" id="PTHR42929">
    <property type="entry name" value="INNER MEMBRANE ABC TRANSPORTER PERMEASE PROTEIN YDCU-RELATED-RELATED"/>
    <property type="match status" value="1"/>
</dbReference>
<feature type="transmembrane region" description="Helical" evidence="8">
    <location>
        <begin position="104"/>
        <end position="127"/>
    </location>
</feature>
<dbReference type="InterPro" id="IPR035906">
    <property type="entry name" value="MetI-like_sf"/>
</dbReference>
<evidence type="ECO:0000256" key="4">
    <source>
        <dbReference type="ARBA" id="ARBA00022475"/>
    </source>
</evidence>
<comment type="subcellular location">
    <subcellularLocation>
        <location evidence="1">Cell membrane</location>
        <topology evidence="1">Multi-pass membrane protein</topology>
    </subcellularLocation>
</comment>
<proteinExistence type="inferred from homology"/>
<dbReference type="SUPFAM" id="SSF161098">
    <property type="entry name" value="MetI-like"/>
    <property type="match status" value="1"/>
</dbReference>
<keyword evidence="7 8" id="KW-0472">Membrane</keyword>
<protein>
    <recommendedName>
        <fullName evidence="9">ABC transmembrane type-1 domain-containing protein</fullName>
    </recommendedName>
</protein>
<feature type="transmembrane region" description="Helical" evidence="8">
    <location>
        <begin position="20"/>
        <end position="39"/>
    </location>
</feature>
<dbReference type="Gene3D" id="1.10.3720.10">
    <property type="entry name" value="MetI-like"/>
    <property type="match status" value="1"/>
</dbReference>
<evidence type="ECO:0000313" key="11">
    <source>
        <dbReference type="Proteomes" id="UP000230481"/>
    </source>
</evidence>
<dbReference type="EMBL" id="PFAA01000017">
    <property type="protein sequence ID" value="PIT96900.1"/>
    <property type="molecule type" value="Genomic_DNA"/>
</dbReference>
<evidence type="ECO:0000259" key="9">
    <source>
        <dbReference type="PROSITE" id="PS50928"/>
    </source>
</evidence>
<gene>
    <name evidence="10" type="ORF">COT82_00690</name>
</gene>
<dbReference type="GO" id="GO:0005886">
    <property type="term" value="C:plasma membrane"/>
    <property type="evidence" value="ECO:0007669"/>
    <property type="project" value="UniProtKB-SubCell"/>
</dbReference>